<sequence>MLSSSNAGICVFCQQNDAEFVFKPCEHVSLCSKCFGENKDKLKFCPMCRKTLQSVEEIKKAE</sequence>
<dbReference type="AlphaFoldDB" id="A0A1J4JU14"/>
<dbReference type="InterPro" id="IPR013083">
    <property type="entry name" value="Znf_RING/FYVE/PHD"/>
</dbReference>
<accession>A0A1J4JU14</accession>
<dbReference type="RefSeq" id="XP_068355096.1">
    <property type="nucleotide sequence ID" value="XM_068507731.1"/>
</dbReference>
<evidence type="ECO:0000313" key="4">
    <source>
        <dbReference type="Proteomes" id="UP000179807"/>
    </source>
</evidence>
<dbReference type="Gene3D" id="3.30.40.10">
    <property type="entry name" value="Zinc/RING finger domain, C3HC4 (zinc finger)"/>
    <property type="match status" value="1"/>
</dbReference>
<dbReference type="EMBL" id="MLAK01000888">
    <property type="protein sequence ID" value="OHT01960.1"/>
    <property type="molecule type" value="Genomic_DNA"/>
</dbReference>
<proteinExistence type="predicted"/>
<feature type="domain" description="RING-type" evidence="2">
    <location>
        <begin position="10"/>
        <end position="49"/>
    </location>
</feature>
<evidence type="ECO:0000313" key="3">
    <source>
        <dbReference type="EMBL" id="OHT01960.1"/>
    </source>
</evidence>
<dbReference type="Proteomes" id="UP000179807">
    <property type="component" value="Unassembled WGS sequence"/>
</dbReference>
<dbReference type="GO" id="GO:0008270">
    <property type="term" value="F:zinc ion binding"/>
    <property type="evidence" value="ECO:0007669"/>
    <property type="project" value="UniProtKB-KW"/>
</dbReference>
<dbReference type="OrthoDB" id="3045089at2759"/>
<keyword evidence="1" id="KW-0479">Metal-binding</keyword>
<dbReference type="VEuPathDB" id="TrichDB:TRFO_31099"/>
<name>A0A1J4JU14_9EUKA</name>
<dbReference type="GeneID" id="94842435"/>
<evidence type="ECO:0000256" key="1">
    <source>
        <dbReference type="PROSITE-ProRule" id="PRU00175"/>
    </source>
</evidence>
<keyword evidence="1" id="KW-0863">Zinc-finger</keyword>
<organism evidence="3 4">
    <name type="scientific">Tritrichomonas foetus</name>
    <dbReference type="NCBI Taxonomy" id="1144522"/>
    <lineage>
        <taxon>Eukaryota</taxon>
        <taxon>Metamonada</taxon>
        <taxon>Parabasalia</taxon>
        <taxon>Tritrichomonadida</taxon>
        <taxon>Tritrichomonadidae</taxon>
        <taxon>Tritrichomonas</taxon>
    </lineage>
</organism>
<gene>
    <name evidence="3" type="ORF">TRFO_31099</name>
</gene>
<dbReference type="Pfam" id="PF13920">
    <property type="entry name" value="zf-C3HC4_3"/>
    <property type="match status" value="1"/>
</dbReference>
<keyword evidence="4" id="KW-1185">Reference proteome</keyword>
<comment type="caution">
    <text evidence="3">The sequence shown here is derived from an EMBL/GenBank/DDBJ whole genome shotgun (WGS) entry which is preliminary data.</text>
</comment>
<dbReference type="SUPFAM" id="SSF57850">
    <property type="entry name" value="RING/U-box"/>
    <property type="match status" value="1"/>
</dbReference>
<dbReference type="PROSITE" id="PS50089">
    <property type="entry name" value="ZF_RING_2"/>
    <property type="match status" value="1"/>
</dbReference>
<protein>
    <recommendedName>
        <fullName evidence="2">RING-type domain-containing protein</fullName>
    </recommendedName>
</protein>
<evidence type="ECO:0000259" key="2">
    <source>
        <dbReference type="PROSITE" id="PS50089"/>
    </source>
</evidence>
<keyword evidence="1" id="KW-0862">Zinc</keyword>
<reference evidence="3" key="1">
    <citation type="submission" date="2016-10" db="EMBL/GenBank/DDBJ databases">
        <authorList>
            <person name="Benchimol M."/>
            <person name="Almeida L.G."/>
            <person name="Vasconcelos A.T."/>
            <person name="Perreira-Neves A."/>
            <person name="Rosa I.A."/>
            <person name="Tasca T."/>
            <person name="Bogo M.R."/>
            <person name="de Souza W."/>
        </authorList>
    </citation>
    <scope>NUCLEOTIDE SEQUENCE [LARGE SCALE GENOMIC DNA]</scope>
    <source>
        <strain evidence="3">K</strain>
    </source>
</reference>
<dbReference type="InterPro" id="IPR001841">
    <property type="entry name" value="Znf_RING"/>
</dbReference>